<comment type="caution">
    <text evidence="3">The sequence shown here is derived from an EMBL/GenBank/DDBJ whole genome shotgun (WGS) entry which is preliminary data.</text>
</comment>
<proteinExistence type="predicted"/>
<feature type="domain" description="Peptidase C51" evidence="2">
    <location>
        <begin position="1"/>
        <end position="65"/>
    </location>
</feature>
<accession>A0AAE0DAJ9</accession>
<evidence type="ECO:0000313" key="4">
    <source>
        <dbReference type="Proteomes" id="UP001281614"/>
    </source>
</evidence>
<reference evidence="3" key="1">
    <citation type="submission" date="2023-02" db="EMBL/GenBank/DDBJ databases">
        <title>Colletotrichum kahawae CIFC_Que2 genome sequencing and assembly.</title>
        <authorList>
            <person name="Baroncelli R."/>
        </authorList>
    </citation>
    <scope>NUCLEOTIDE SEQUENCE</scope>
    <source>
        <strain evidence="3">CIFC_Que2</strain>
    </source>
</reference>
<dbReference type="EMBL" id="VYYT01000065">
    <property type="protein sequence ID" value="KAK2772683.1"/>
    <property type="molecule type" value="Genomic_DNA"/>
</dbReference>
<evidence type="ECO:0000313" key="3">
    <source>
        <dbReference type="EMBL" id="KAK2772683.1"/>
    </source>
</evidence>
<gene>
    <name evidence="3" type="ORF">CKAH01_13882</name>
</gene>
<keyword evidence="4" id="KW-1185">Reference proteome</keyword>
<evidence type="ECO:0000259" key="2">
    <source>
        <dbReference type="PROSITE" id="PS50911"/>
    </source>
</evidence>
<name>A0AAE0DAJ9_COLKA</name>
<evidence type="ECO:0000256" key="1">
    <source>
        <dbReference type="SAM" id="MobiDB-lite"/>
    </source>
</evidence>
<dbReference type="InterPro" id="IPR007921">
    <property type="entry name" value="CHAP_dom"/>
</dbReference>
<dbReference type="Proteomes" id="UP001281614">
    <property type="component" value="Unassembled WGS sequence"/>
</dbReference>
<dbReference type="PROSITE" id="PS50911">
    <property type="entry name" value="CHAP"/>
    <property type="match status" value="1"/>
</dbReference>
<feature type="region of interest" description="Disordered" evidence="1">
    <location>
        <begin position="1"/>
        <end position="65"/>
    </location>
</feature>
<protein>
    <recommendedName>
        <fullName evidence="2">Peptidase C51 domain-containing protein</fullName>
    </recommendedName>
</protein>
<organism evidence="3 4">
    <name type="scientific">Colletotrichum kahawae</name>
    <name type="common">Coffee berry disease fungus</name>
    <dbReference type="NCBI Taxonomy" id="34407"/>
    <lineage>
        <taxon>Eukaryota</taxon>
        <taxon>Fungi</taxon>
        <taxon>Dikarya</taxon>
        <taxon>Ascomycota</taxon>
        <taxon>Pezizomycotina</taxon>
        <taxon>Sordariomycetes</taxon>
        <taxon>Hypocreomycetidae</taxon>
        <taxon>Glomerellales</taxon>
        <taxon>Glomerellaceae</taxon>
        <taxon>Colletotrichum</taxon>
        <taxon>Colletotrichum gloeosporioides species complex</taxon>
    </lineage>
</organism>
<feature type="compositionally biased region" description="Basic and acidic residues" evidence="1">
    <location>
        <begin position="35"/>
        <end position="44"/>
    </location>
</feature>
<dbReference type="AlphaFoldDB" id="A0AAE0DAJ9"/>
<sequence>MAASVGEAGDWAGLGWKASQRRARRRFGDVGQRNSQEEEKDAPAGHEAVIPDVTKNARGRLGSRS</sequence>